<evidence type="ECO:0000313" key="3">
    <source>
        <dbReference type="Proteomes" id="UP000244193"/>
    </source>
</evidence>
<dbReference type="OrthoDB" id="1363399at2"/>
<feature type="transmembrane region" description="Helical" evidence="1">
    <location>
        <begin position="49"/>
        <end position="74"/>
    </location>
</feature>
<organism evidence="2 3">
    <name type="scientific">Flavobacterium magnum</name>
    <dbReference type="NCBI Taxonomy" id="2162713"/>
    <lineage>
        <taxon>Bacteria</taxon>
        <taxon>Pseudomonadati</taxon>
        <taxon>Bacteroidota</taxon>
        <taxon>Flavobacteriia</taxon>
        <taxon>Flavobacteriales</taxon>
        <taxon>Flavobacteriaceae</taxon>
        <taxon>Flavobacterium</taxon>
    </lineage>
</organism>
<proteinExistence type="predicted"/>
<sequence length="149" mass="16799">MNPQKIKLLTIFFSLSIFIISLTQSAFKAEFNNSNHMESLHCFLMGSIAFLGGGLLEEIIWMANPIALLSIFLLLKGNKNALTFAFIAFVIALSFSLWKKVLKSESGSQMQIISLEEGYYLWILSIAILLIGNILYFQKIKFPDKINIA</sequence>
<feature type="transmembrane region" description="Helical" evidence="1">
    <location>
        <begin position="81"/>
        <end position="98"/>
    </location>
</feature>
<gene>
    <name evidence="2" type="ORF">HYN48_13390</name>
</gene>
<keyword evidence="1" id="KW-1133">Transmembrane helix</keyword>
<evidence type="ECO:0000256" key="1">
    <source>
        <dbReference type="SAM" id="Phobius"/>
    </source>
</evidence>
<dbReference type="AlphaFoldDB" id="A0A2S0RH51"/>
<dbReference type="EMBL" id="CP028811">
    <property type="protein sequence ID" value="AWA30994.1"/>
    <property type="molecule type" value="Genomic_DNA"/>
</dbReference>
<dbReference type="RefSeq" id="WP_108372535.1">
    <property type="nucleotide sequence ID" value="NZ_CP028811.1"/>
</dbReference>
<keyword evidence="1" id="KW-0812">Transmembrane</keyword>
<keyword evidence="3" id="KW-1185">Reference proteome</keyword>
<name>A0A2S0RH51_9FLAO</name>
<protein>
    <submittedName>
        <fullName evidence="2">Uncharacterized protein</fullName>
    </submittedName>
</protein>
<reference evidence="2 3" key="1">
    <citation type="submission" date="2018-04" db="EMBL/GenBank/DDBJ databases">
        <title>Genome sequencing of Flavobacterium sp. HYN0048.</title>
        <authorList>
            <person name="Yi H."/>
            <person name="Baek C."/>
        </authorList>
    </citation>
    <scope>NUCLEOTIDE SEQUENCE [LARGE SCALE GENOMIC DNA]</scope>
    <source>
        <strain evidence="2 3">HYN0048</strain>
    </source>
</reference>
<dbReference type="Proteomes" id="UP000244193">
    <property type="component" value="Chromosome"/>
</dbReference>
<accession>A0A2S0RH51</accession>
<dbReference type="KEGG" id="fmg:HYN48_13390"/>
<evidence type="ECO:0000313" key="2">
    <source>
        <dbReference type="EMBL" id="AWA30994.1"/>
    </source>
</evidence>
<keyword evidence="1" id="KW-0472">Membrane</keyword>
<feature type="transmembrane region" description="Helical" evidence="1">
    <location>
        <begin position="118"/>
        <end position="137"/>
    </location>
</feature>